<comment type="caution">
    <text evidence="1">The sequence shown here is derived from an EMBL/GenBank/DDBJ whole genome shotgun (WGS) entry which is preliminary data.</text>
</comment>
<evidence type="ECO:0000313" key="1">
    <source>
        <dbReference type="EMBL" id="MFJ2285279.1"/>
    </source>
</evidence>
<protein>
    <submittedName>
        <fullName evidence="1">Uncharacterized protein</fullName>
    </submittedName>
</protein>
<dbReference type="RefSeq" id="WP_401229924.1">
    <property type="nucleotide sequence ID" value="NZ_JBIUVY010000002.1"/>
</dbReference>
<evidence type="ECO:0000313" key="2">
    <source>
        <dbReference type="Proteomes" id="UP001617296"/>
    </source>
</evidence>
<keyword evidence="2" id="KW-1185">Reference proteome</keyword>
<organism evidence="1 2">
    <name type="scientific">Pseudomonas iridis</name>
    <dbReference type="NCBI Taxonomy" id="2710587"/>
    <lineage>
        <taxon>Bacteria</taxon>
        <taxon>Pseudomonadati</taxon>
        <taxon>Pseudomonadota</taxon>
        <taxon>Gammaproteobacteria</taxon>
        <taxon>Pseudomonadales</taxon>
        <taxon>Pseudomonadaceae</taxon>
        <taxon>Pseudomonas</taxon>
    </lineage>
</organism>
<accession>A0ABW8DDH1</accession>
<dbReference type="Proteomes" id="UP001617296">
    <property type="component" value="Unassembled WGS sequence"/>
</dbReference>
<gene>
    <name evidence="1" type="ORF">ACIOUF_02735</name>
</gene>
<proteinExistence type="predicted"/>
<dbReference type="EMBL" id="JBIUVY010000002">
    <property type="protein sequence ID" value="MFJ2285279.1"/>
    <property type="molecule type" value="Genomic_DNA"/>
</dbReference>
<reference evidence="1 2" key="1">
    <citation type="submission" date="2024-10" db="EMBL/GenBank/DDBJ databases">
        <title>The Natural Products Discovery Center: Release of the First 8490 Sequenced Strains for Exploring Actinobacteria Biosynthetic Diversity.</title>
        <authorList>
            <person name="Kalkreuter E."/>
            <person name="Kautsar S.A."/>
            <person name="Yang D."/>
            <person name="Bader C.D."/>
            <person name="Teijaro C.N."/>
            <person name="Fluegel L."/>
            <person name="Davis C.M."/>
            <person name="Simpson J.R."/>
            <person name="Lauterbach L."/>
            <person name="Steele A.D."/>
            <person name="Gui C."/>
            <person name="Meng S."/>
            <person name="Li G."/>
            <person name="Viehrig K."/>
            <person name="Ye F."/>
            <person name="Su P."/>
            <person name="Kiefer A.F."/>
            <person name="Nichols A."/>
            <person name="Cepeda A.J."/>
            <person name="Yan W."/>
            <person name="Fan B."/>
            <person name="Jiang Y."/>
            <person name="Adhikari A."/>
            <person name="Zheng C.-J."/>
            <person name="Schuster L."/>
            <person name="Cowan T.M."/>
            <person name="Smanski M.J."/>
            <person name="Chevrette M.G."/>
            <person name="De Carvalho L.P.S."/>
            <person name="Shen B."/>
        </authorList>
    </citation>
    <scope>NUCLEOTIDE SEQUENCE [LARGE SCALE GENOMIC DNA]</scope>
    <source>
        <strain evidence="1 2">NPDC087689</strain>
    </source>
</reference>
<name>A0ABW8DDH1_9PSED</name>
<sequence>MNIDEFKNTTRNQHFVSQAEQRLNSCSPDRNSKNAEIYCFDIIGKNPPTISLGEKIAIKRNLSFQDLFTLARVGDAERLNFERLFHKYERNYPAHVKSVLDWIGLARSSVKDSNDGVDLQSVDGCDFMQLMTHVKCIYSYKLMNWLRNPYKIKEVLKSFDIYLNHCIDDPGAFALYLALTEKNSAEQKYICDTYGVSSKEYAEWIRLLLLFLYAKSDEASSLDGFVEEFFIAKEFTNVVLVHVFDEDCALLTDTGVVKDSSSNGLATYMNVSKNCIISLQHTFVEGAYLDEIVRQNNLPESARKELIKTLGGSLFGRLYFNSNAMLAGYNKICVKAAASKVFSASSSVYGIELTERSYSE</sequence>